<dbReference type="AlphaFoldDB" id="A0A6A6SU58"/>
<sequence>MHRGVYQISGSTSSGSAFLTPDFAGTLFNPGQALSASEYFLILPDAIGHGNSSKPSNTGLRARFPRYQYSDIVRAEHHLLTSHFGINHTRLILGVSMGGSQTWLWGEQYPSFTDALMPIACQPAPISGQNRLWRKLLIELIRTDPAWEAGEYTTQPLASLTGALSLTQTMFYAPLAFQEQYPTRDAVDAYVAAFLPYVPTFDANDVLYAWNASNTYDPVSGLGLIRAPLTAVNTADDMINPPVLGTLEDAVENKMKAGLGKAVVLPVSDGTIGHASFGKAGLYEDEVRLLIARSEDR</sequence>
<reference evidence="4" key="1">
    <citation type="journal article" date="2020" name="Stud. Mycol.">
        <title>101 Dothideomycetes genomes: a test case for predicting lifestyles and emergence of pathogens.</title>
        <authorList>
            <person name="Haridas S."/>
            <person name="Albert R."/>
            <person name="Binder M."/>
            <person name="Bloem J."/>
            <person name="Labutti K."/>
            <person name="Salamov A."/>
            <person name="Andreopoulos B."/>
            <person name="Baker S."/>
            <person name="Barry K."/>
            <person name="Bills G."/>
            <person name="Bluhm B."/>
            <person name="Cannon C."/>
            <person name="Castanera R."/>
            <person name="Culley D."/>
            <person name="Daum C."/>
            <person name="Ezra D."/>
            <person name="Gonzalez J."/>
            <person name="Henrissat B."/>
            <person name="Kuo A."/>
            <person name="Liang C."/>
            <person name="Lipzen A."/>
            <person name="Lutzoni F."/>
            <person name="Magnuson J."/>
            <person name="Mondo S."/>
            <person name="Nolan M."/>
            <person name="Ohm R."/>
            <person name="Pangilinan J."/>
            <person name="Park H.-J."/>
            <person name="Ramirez L."/>
            <person name="Alfaro M."/>
            <person name="Sun H."/>
            <person name="Tritt A."/>
            <person name="Yoshinaga Y."/>
            <person name="Zwiers L.-H."/>
            <person name="Turgeon B."/>
            <person name="Goodwin S."/>
            <person name="Spatafora J."/>
            <person name="Crous P."/>
            <person name="Grigoriev I."/>
        </authorList>
    </citation>
    <scope>NUCLEOTIDE SEQUENCE</scope>
    <source>
        <strain evidence="4">CBS 122681</strain>
    </source>
</reference>
<proteinExistence type="inferred from homology"/>
<dbReference type="GO" id="GO:0009086">
    <property type="term" value="P:methionine biosynthetic process"/>
    <property type="evidence" value="ECO:0007669"/>
    <property type="project" value="TreeGrafter"/>
</dbReference>
<organism evidence="4 5">
    <name type="scientific">Lophiostoma macrostomum CBS 122681</name>
    <dbReference type="NCBI Taxonomy" id="1314788"/>
    <lineage>
        <taxon>Eukaryota</taxon>
        <taxon>Fungi</taxon>
        <taxon>Dikarya</taxon>
        <taxon>Ascomycota</taxon>
        <taxon>Pezizomycotina</taxon>
        <taxon>Dothideomycetes</taxon>
        <taxon>Pleosporomycetidae</taxon>
        <taxon>Pleosporales</taxon>
        <taxon>Lophiostomataceae</taxon>
        <taxon>Lophiostoma</taxon>
    </lineage>
</organism>
<evidence type="ECO:0000256" key="1">
    <source>
        <dbReference type="ARBA" id="ARBA00006886"/>
    </source>
</evidence>
<dbReference type="EMBL" id="MU004429">
    <property type="protein sequence ID" value="KAF2651306.1"/>
    <property type="molecule type" value="Genomic_DNA"/>
</dbReference>
<keyword evidence="2" id="KW-0808">Transferase</keyword>
<dbReference type="InterPro" id="IPR000073">
    <property type="entry name" value="AB_hydrolase_1"/>
</dbReference>
<dbReference type="Proteomes" id="UP000799324">
    <property type="component" value="Unassembled WGS sequence"/>
</dbReference>
<dbReference type="PANTHER" id="PTHR32268">
    <property type="entry name" value="HOMOSERINE O-ACETYLTRANSFERASE"/>
    <property type="match status" value="1"/>
</dbReference>
<dbReference type="SUPFAM" id="SSF53474">
    <property type="entry name" value="alpha/beta-Hydrolases"/>
    <property type="match status" value="1"/>
</dbReference>
<dbReference type="PANTHER" id="PTHR32268:SF11">
    <property type="entry name" value="HOMOSERINE O-ACETYLTRANSFERASE"/>
    <property type="match status" value="1"/>
</dbReference>
<dbReference type="GO" id="GO:0004414">
    <property type="term" value="F:homoserine O-acetyltransferase activity"/>
    <property type="evidence" value="ECO:0007669"/>
    <property type="project" value="TreeGrafter"/>
</dbReference>
<dbReference type="InterPro" id="IPR008220">
    <property type="entry name" value="HAT_MetX-like"/>
</dbReference>
<feature type="domain" description="AB hydrolase-1" evidence="3">
    <location>
        <begin position="32"/>
        <end position="242"/>
    </location>
</feature>
<dbReference type="GO" id="GO:0016787">
    <property type="term" value="F:hydrolase activity"/>
    <property type="evidence" value="ECO:0007669"/>
    <property type="project" value="UniProtKB-KW"/>
</dbReference>
<name>A0A6A6SU58_9PLEO</name>
<evidence type="ECO:0000313" key="5">
    <source>
        <dbReference type="Proteomes" id="UP000799324"/>
    </source>
</evidence>
<evidence type="ECO:0000259" key="3">
    <source>
        <dbReference type="Pfam" id="PF00561"/>
    </source>
</evidence>
<accession>A0A6A6SU58</accession>
<dbReference type="Pfam" id="PF00561">
    <property type="entry name" value="Abhydrolase_1"/>
    <property type="match status" value="1"/>
</dbReference>
<dbReference type="Gene3D" id="3.40.50.1820">
    <property type="entry name" value="alpha/beta hydrolase"/>
    <property type="match status" value="1"/>
</dbReference>
<evidence type="ECO:0000256" key="2">
    <source>
        <dbReference type="ARBA" id="ARBA00022679"/>
    </source>
</evidence>
<dbReference type="InterPro" id="IPR029058">
    <property type="entry name" value="AB_hydrolase_fold"/>
</dbReference>
<dbReference type="NCBIfam" id="NF005071">
    <property type="entry name" value="PRK06489.1"/>
    <property type="match status" value="1"/>
</dbReference>
<protein>
    <submittedName>
        <fullName evidence="4">Alpha/beta-hydrolase</fullName>
    </submittedName>
</protein>
<gene>
    <name evidence="4" type="ORF">K491DRAFT_696562</name>
</gene>
<keyword evidence="5" id="KW-1185">Reference proteome</keyword>
<evidence type="ECO:0000313" key="4">
    <source>
        <dbReference type="EMBL" id="KAF2651306.1"/>
    </source>
</evidence>
<dbReference type="GO" id="GO:0009092">
    <property type="term" value="P:homoserine metabolic process"/>
    <property type="evidence" value="ECO:0007669"/>
    <property type="project" value="TreeGrafter"/>
</dbReference>
<comment type="similarity">
    <text evidence="1">Belongs to the AB hydrolase superfamily. MetX family.</text>
</comment>
<keyword evidence="4" id="KW-0378">Hydrolase</keyword>
<dbReference type="OrthoDB" id="9972683at2759"/>